<evidence type="ECO:0000313" key="10">
    <source>
        <dbReference type="EMBL" id="VDP05311.1"/>
    </source>
</evidence>
<evidence type="ECO:0000313" key="12">
    <source>
        <dbReference type="WBParaSite" id="HPBE_0001622901-mRNA-1"/>
    </source>
</evidence>
<dbReference type="Proteomes" id="UP000050761">
    <property type="component" value="Unassembled WGS sequence"/>
</dbReference>
<evidence type="ECO:0000256" key="7">
    <source>
        <dbReference type="ARBA" id="ARBA00022958"/>
    </source>
</evidence>
<dbReference type="GO" id="GO:0005524">
    <property type="term" value="F:ATP binding"/>
    <property type="evidence" value="ECO:0007669"/>
    <property type="project" value="UniProtKB-KW"/>
</dbReference>
<name>A0A3P8A1P5_HELPZ</name>
<dbReference type="InterPro" id="IPR002139">
    <property type="entry name" value="Ribo/fructo_kinase"/>
</dbReference>
<evidence type="ECO:0000256" key="6">
    <source>
        <dbReference type="ARBA" id="ARBA00022842"/>
    </source>
</evidence>
<reference evidence="12" key="2">
    <citation type="submission" date="2019-09" db="UniProtKB">
        <authorList>
            <consortium name="WormBaseParasite"/>
        </authorList>
    </citation>
    <scope>IDENTIFICATION</scope>
</reference>
<keyword evidence="6" id="KW-0460">Magnesium</keyword>
<keyword evidence="11" id="KW-1185">Reference proteome</keyword>
<evidence type="ECO:0000256" key="3">
    <source>
        <dbReference type="ARBA" id="ARBA00022741"/>
    </source>
</evidence>
<dbReference type="GO" id="GO:0004747">
    <property type="term" value="F:ribokinase activity"/>
    <property type="evidence" value="ECO:0007669"/>
    <property type="project" value="InterPro"/>
</dbReference>
<evidence type="ECO:0000256" key="1">
    <source>
        <dbReference type="ARBA" id="ARBA00022679"/>
    </source>
</evidence>
<organism evidence="10">
    <name type="scientific">Heligmosomoides polygyrus</name>
    <name type="common">Parasitic roundworm</name>
    <dbReference type="NCBI Taxonomy" id="6339"/>
    <lineage>
        <taxon>Eukaryota</taxon>
        <taxon>Metazoa</taxon>
        <taxon>Ecdysozoa</taxon>
        <taxon>Nematoda</taxon>
        <taxon>Chromadorea</taxon>
        <taxon>Rhabditida</taxon>
        <taxon>Rhabditina</taxon>
        <taxon>Rhabditomorpha</taxon>
        <taxon>Strongyloidea</taxon>
        <taxon>Heligmosomidae</taxon>
        <taxon>Heligmosomoides</taxon>
    </lineage>
</organism>
<dbReference type="PANTHER" id="PTHR10584:SF166">
    <property type="entry name" value="RIBOKINASE"/>
    <property type="match status" value="1"/>
</dbReference>
<dbReference type="InterPro" id="IPR011877">
    <property type="entry name" value="Ribokinase"/>
</dbReference>
<evidence type="ECO:0000256" key="8">
    <source>
        <dbReference type="ARBA" id="ARBA00023277"/>
    </source>
</evidence>
<evidence type="ECO:0000256" key="5">
    <source>
        <dbReference type="ARBA" id="ARBA00022840"/>
    </source>
</evidence>
<dbReference type="OrthoDB" id="415590at2759"/>
<keyword evidence="3" id="KW-0547">Nucleotide-binding</keyword>
<dbReference type="InterPro" id="IPR029056">
    <property type="entry name" value="Ribokinase-like"/>
</dbReference>
<dbReference type="Pfam" id="PF00294">
    <property type="entry name" value="PfkB"/>
    <property type="match status" value="1"/>
</dbReference>
<keyword evidence="2" id="KW-0479">Metal-binding</keyword>
<gene>
    <name evidence="10" type="ORF">HPBE_LOCUS16228</name>
</gene>
<feature type="domain" description="Carbohydrate kinase PfkB" evidence="9">
    <location>
        <begin position="20"/>
        <end position="228"/>
    </location>
</feature>
<proteinExistence type="predicted"/>
<keyword evidence="5" id="KW-0067">ATP-binding</keyword>
<dbReference type="GO" id="GO:0006014">
    <property type="term" value="P:D-ribose metabolic process"/>
    <property type="evidence" value="ECO:0007669"/>
    <property type="project" value="InterPro"/>
</dbReference>
<sequence length="228" mass="24233">MAYAVPLQTDRFRCFICSYTKSFPQPGESVRGESFHMGSGGKGANQAVAAAKLDAEVQLIARVGNDSFGRSNVEDLSRQGVDVSQVEVSESSHTGTATITVNAHGENTIVVTLGANLELDEACAERHKETIGKASLVMAQAEVSRKGNKRLFELAKELGVTTFFNPAPGVPDTDKSMVALTDIICTNENEAEYLTGIPQGTLEDAKKAASEMLTMGPEHAIITLGQKG</sequence>
<protein>
    <submittedName>
        <fullName evidence="12">Ribokinase</fullName>
    </submittedName>
</protein>
<evidence type="ECO:0000256" key="4">
    <source>
        <dbReference type="ARBA" id="ARBA00022777"/>
    </source>
</evidence>
<evidence type="ECO:0000259" key="9">
    <source>
        <dbReference type="Pfam" id="PF00294"/>
    </source>
</evidence>
<dbReference type="InterPro" id="IPR011611">
    <property type="entry name" value="PfkB_dom"/>
</dbReference>
<dbReference type="PRINTS" id="PR00990">
    <property type="entry name" value="RIBOKINASE"/>
</dbReference>
<dbReference type="SUPFAM" id="SSF53613">
    <property type="entry name" value="Ribokinase-like"/>
    <property type="match status" value="1"/>
</dbReference>
<keyword evidence="7" id="KW-0630">Potassium</keyword>
<keyword evidence="4" id="KW-0418">Kinase</keyword>
<dbReference type="Gene3D" id="3.40.1190.20">
    <property type="match status" value="1"/>
</dbReference>
<dbReference type="PANTHER" id="PTHR10584">
    <property type="entry name" value="SUGAR KINASE"/>
    <property type="match status" value="1"/>
</dbReference>
<dbReference type="EMBL" id="UZAH01029297">
    <property type="protein sequence ID" value="VDP05311.1"/>
    <property type="molecule type" value="Genomic_DNA"/>
</dbReference>
<evidence type="ECO:0000313" key="11">
    <source>
        <dbReference type="Proteomes" id="UP000050761"/>
    </source>
</evidence>
<dbReference type="AlphaFoldDB" id="A0A3P8A1P5"/>
<dbReference type="CDD" id="cd01174">
    <property type="entry name" value="ribokinase"/>
    <property type="match status" value="1"/>
</dbReference>
<reference evidence="10 11" key="1">
    <citation type="submission" date="2018-11" db="EMBL/GenBank/DDBJ databases">
        <authorList>
            <consortium name="Pathogen Informatics"/>
        </authorList>
    </citation>
    <scope>NUCLEOTIDE SEQUENCE [LARGE SCALE GENOMIC DNA]</scope>
</reference>
<keyword evidence="1" id="KW-0808">Transferase</keyword>
<dbReference type="WBParaSite" id="HPBE_0001622901-mRNA-1">
    <property type="protein sequence ID" value="HPBE_0001622901-mRNA-1"/>
    <property type="gene ID" value="HPBE_0001622901"/>
</dbReference>
<dbReference type="GO" id="GO:0046872">
    <property type="term" value="F:metal ion binding"/>
    <property type="evidence" value="ECO:0007669"/>
    <property type="project" value="UniProtKB-KW"/>
</dbReference>
<keyword evidence="8" id="KW-0119">Carbohydrate metabolism</keyword>
<dbReference type="GO" id="GO:0005829">
    <property type="term" value="C:cytosol"/>
    <property type="evidence" value="ECO:0007669"/>
    <property type="project" value="TreeGrafter"/>
</dbReference>
<accession>A0A3P8A1P5</accession>
<evidence type="ECO:0000256" key="2">
    <source>
        <dbReference type="ARBA" id="ARBA00022723"/>
    </source>
</evidence>